<keyword evidence="5" id="KW-1185">Reference proteome</keyword>
<evidence type="ECO:0000313" key="5">
    <source>
        <dbReference type="Proteomes" id="UP000030905"/>
    </source>
</evidence>
<dbReference type="eggNOG" id="COG4652">
    <property type="taxonomic scope" value="Bacteria"/>
</dbReference>
<feature type="transmembrane region" description="Helical" evidence="1">
    <location>
        <begin position="209"/>
        <end position="231"/>
    </location>
</feature>
<reference evidence="3 4" key="3">
    <citation type="journal article" name="Genome Announc.">
        <title>Improved Draft Genome Sequence of Clostridium pasteurianum Strain ATCC 6013 (DSM 525) Using a Hybrid Next-Generation Sequencing Approach.</title>
        <authorList>
            <person name="Pyne M.E."/>
            <person name="Utturkar S."/>
            <person name="Brown S.D."/>
            <person name="Moo-Young M."/>
            <person name="Chung D.A."/>
            <person name="Chou C.P."/>
        </authorList>
    </citation>
    <scope>NUCLEOTIDE SEQUENCE [LARGE SCALE GENOMIC DNA]</scope>
    <source>
        <strain evidence="3 4">ATCC 6013</strain>
    </source>
</reference>
<evidence type="ECO:0000256" key="1">
    <source>
        <dbReference type="SAM" id="Phobius"/>
    </source>
</evidence>
<feature type="transmembrane region" description="Helical" evidence="1">
    <location>
        <begin position="625"/>
        <end position="646"/>
    </location>
</feature>
<dbReference type="EMBL" id="CP009268">
    <property type="protein sequence ID" value="AJA52549.1"/>
    <property type="molecule type" value="Genomic_DNA"/>
</dbReference>
<dbReference type="EMBL" id="JPGY02000001">
    <property type="protein sequence ID" value="KRU11441.1"/>
    <property type="molecule type" value="Genomic_DNA"/>
</dbReference>
<evidence type="ECO:0000313" key="4">
    <source>
        <dbReference type="Proteomes" id="UP000028042"/>
    </source>
</evidence>
<evidence type="ECO:0000313" key="3">
    <source>
        <dbReference type="EMBL" id="KRU11441.1"/>
    </source>
</evidence>
<keyword evidence="1" id="KW-1133">Transmembrane helix</keyword>
<gene>
    <name evidence="2" type="ORF">CLPA_c24920</name>
    <name evidence="3" type="ORF">CP6013_00688</name>
</gene>
<proteinExistence type="predicted"/>
<dbReference type="KEGG" id="cpat:CLPA_c24920"/>
<dbReference type="Pfam" id="PF07242">
    <property type="entry name" value="DUF1430"/>
    <property type="match status" value="1"/>
</dbReference>
<dbReference type="Proteomes" id="UP000030905">
    <property type="component" value="Chromosome"/>
</dbReference>
<dbReference type="InterPro" id="IPR006541">
    <property type="entry name" value="Bacteriocin_ass"/>
</dbReference>
<feature type="transmembrane region" description="Helical" evidence="1">
    <location>
        <begin position="7"/>
        <end position="27"/>
    </location>
</feature>
<organism evidence="2 5">
    <name type="scientific">Clostridium pasteurianum DSM 525 = ATCC 6013</name>
    <dbReference type="NCBI Taxonomy" id="1262449"/>
    <lineage>
        <taxon>Bacteria</taxon>
        <taxon>Bacillati</taxon>
        <taxon>Bacillota</taxon>
        <taxon>Clostridia</taxon>
        <taxon>Eubacteriales</taxon>
        <taxon>Clostridiaceae</taxon>
        <taxon>Clostridium</taxon>
    </lineage>
</organism>
<feature type="transmembrane region" description="Helical" evidence="1">
    <location>
        <begin position="170"/>
        <end position="188"/>
    </location>
</feature>
<name>A0A0H3J3Q7_CLOPA</name>
<dbReference type="AlphaFoldDB" id="A0A0H3J3Q7"/>
<dbReference type="GeneID" id="93074628"/>
<dbReference type="PATRIC" id="fig|1262449.3.peg.3545"/>
<reference evidence="3" key="2">
    <citation type="submission" date="2015-10" db="EMBL/GenBank/DDBJ databases">
        <title>Improved Draft Genome Sequence of Clostridium pasteurianum Strain ATCC 6013 (DSM 525) Using a Hybrid Next-Generation Sequencing Approach.</title>
        <authorList>
            <person name="Pyne M.E."/>
            <person name="Utturkar S.M."/>
            <person name="Brown S.D."/>
            <person name="Moo-Young M."/>
            <person name="Chung D.A."/>
            <person name="Chou P.C."/>
        </authorList>
    </citation>
    <scope>NUCLEOTIDE SEQUENCE</scope>
    <source>
        <strain evidence="3">ATCC 6013</strain>
    </source>
</reference>
<keyword evidence="1" id="KW-0812">Transmembrane</keyword>
<dbReference type="Proteomes" id="UP000028042">
    <property type="component" value="Unassembled WGS sequence"/>
</dbReference>
<accession>A0A0H3J3Q7</accession>
<dbReference type="RefSeq" id="WP_003447518.1">
    <property type="nucleotide sequence ID" value="NZ_ANZB01000015.1"/>
</dbReference>
<protein>
    <submittedName>
        <fullName evidence="3">Bacteriocin-associated integral membrane protein</fullName>
    </submittedName>
</protein>
<feature type="transmembrane region" description="Helical" evidence="1">
    <location>
        <begin position="285"/>
        <end position="306"/>
    </location>
</feature>
<sequence length="663" mass="76735">MKKIKFIISFFIIFIGFLIIGESHVFYLDNFYTQYNNTTLYLQGNTTSEEMIADIVDSSNKNRVQVFTFIRSHPSISLTEYDIYCTPGAEKHINEISNIFGRKYRSLFLGNANFKFNNIQSIPNIKSQHDYYVIGSKEQVNKFKMDLIDKYAGNHPKQGYADKESRNNTMAIWLLIISIILLLSYYDAIKQKKENVVRISMGERISKIILENVLLDSLVFIITFVIILSILSRYTYILFHFKISIIAFIILLGINSLLYLNLYFYDVKEVFSNSRSSKNLLALNYVLKLVTTIITIFIISSNIALISQSYSFYKQKSFFDAHSDYYYIEFVYKQIENSNGIIDNRVFDKSASADAEFYREFFEEFHVTSVKNISDFLGIKGISANRNARAYLSSKIDEINNVNLDKDFYFILPDKTKNKSDIINLLKNDIRAKEGTEFVYNYGVIYYHNNIDIVGIDEDYIYGSDLVKNPVILYNNMSGKQVRSQSSDKDSIKGDYLADVMYKLSSEDAFDKFNKFIVDHNLEEQFIEKNNSLEKYENMWIIAKKALYINLVFSILVLLLEFIIINSIIKLEYEVNAIELSIKKVLGYSILEKNRKIIMLTIITTISSIIMAVIVAIILKTEEVYYLAFGGIGILVLELSVITFYIHKIENSKIQNILKGGNL</sequence>
<feature type="transmembrane region" description="Helical" evidence="1">
    <location>
        <begin position="597"/>
        <end position="619"/>
    </location>
</feature>
<keyword evidence="1" id="KW-0472">Membrane</keyword>
<feature type="transmembrane region" description="Helical" evidence="1">
    <location>
        <begin position="243"/>
        <end position="264"/>
    </location>
</feature>
<evidence type="ECO:0000313" key="2">
    <source>
        <dbReference type="EMBL" id="AJA52549.1"/>
    </source>
</evidence>
<feature type="transmembrane region" description="Helical" evidence="1">
    <location>
        <begin position="547"/>
        <end position="569"/>
    </location>
</feature>
<reference evidence="2 5" key="1">
    <citation type="journal article" date="2015" name="Genome Announc.">
        <title>Complete Genome Sequence of the Nitrogen-Fixing and Solvent-Producing Clostridium pasteurianum DSM 525.</title>
        <authorList>
            <person name="Poehlein A."/>
            <person name="Grosse-Honebrink A."/>
            <person name="Zhang Y."/>
            <person name="Minton N.P."/>
            <person name="Daniel R."/>
        </authorList>
    </citation>
    <scope>NUCLEOTIDE SEQUENCE [LARGE SCALE GENOMIC DNA]</scope>
    <source>
        <strain evidence="2">DSM 525</strain>
        <strain evidence="5">DSM 525 / ATCC 6013</strain>
    </source>
</reference>
<dbReference type="KEGG" id="cpae:CPAST_c24920"/>